<sequence>MFFYFNSPGRMGTQKPGFFTKILRYTPKIREKTRFRGVEVRNFCSK</sequence>
<name>A0A6J4MUF0_9CYAN</name>
<evidence type="ECO:0000313" key="1">
    <source>
        <dbReference type="EMBL" id="CAA9367608.1"/>
    </source>
</evidence>
<dbReference type="AlphaFoldDB" id="A0A6J4MUF0"/>
<accession>A0A6J4MUF0</accession>
<gene>
    <name evidence="1" type="ORF">AVDCRST_MAG84-3981</name>
</gene>
<organism evidence="1">
    <name type="scientific">uncultured Microcoleus sp</name>
    <dbReference type="NCBI Taxonomy" id="259945"/>
    <lineage>
        <taxon>Bacteria</taxon>
        <taxon>Bacillati</taxon>
        <taxon>Cyanobacteriota</taxon>
        <taxon>Cyanophyceae</taxon>
        <taxon>Oscillatoriophycideae</taxon>
        <taxon>Oscillatoriales</taxon>
        <taxon>Microcoleaceae</taxon>
        <taxon>Microcoleus</taxon>
        <taxon>environmental samples</taxon>
    </lineage>
</organism>
<proteinExistence type="predicted"/>
<dbReference type="EMBL" id="CADCTZ010000817">
    <property type="protein sequence ID" value="CAA9367608.1"/>
    <property type="molecule type" value="Genomic_DNA"/>
</dbReference>
<protein>
    <submittedName>
        <fullName evidence="1">Uncharacterized protein</fullName>
    </submittedName>
</protein>
<reference evidence="1" key="1">
    <citation type="submission" date="2020-02" db="EMBL/GenBank/DDBJ databases">
        <authorList>
            <person name="Meier V. D."/>
        </authorList>
    </citation>
    <scope>NUCLEOTIDE SEQUENCE</scope>
    <source>
        <strain evidence="1">AVDCRST_MAG84</strain>
    </source>
</reference>